<evidence type="ECO:0000313" key="2">
    <source>
        <dbReference type="Proteomes" id="UP001148662"/>
    </source>
</evidence>
<dbReference type="EMBL" id="JANHOG010000174">
    <property type="protein sequence ID" value="KAJ3557247.1"/>
    <property type="molecule type" value="Genomic_DNA"/>
</dbReference>
<evidence type="ECO:0000313" key="1">
    <source>
        <dbReference type="EMBL" id="KAJ3557247.1"/>
    </source>
</evidence>
<keyword evidence="2" id="KW-1185">Reference proteome</keyword>
<sequence length="485" mass="52568">MPESSSDGQKWTVIGVLDKSLNYAGPWHNLTIPKTNNAIKGVSESGNVTMKFSGTSVKVVGFLNTSMLSTSRYYIDNQFQSQAAVTVHTSPGVSQTLFMSSQLKGGNHVLLVEHNASDGGTLWLDQFEFVAFPQMADDMAASQSDQQPEQSSPSSSPQGIGLAPINSVPKMSVMSKSSSSIGPQSTSLPANGGSTGRAVNGGEIAGIIIACLVIIGAIAGYVLFRRRKRTRRRRHLADADDASTTTIVRIVSRADDDISIAESQTLTPSRRDVSWVIDGSHAMPTVTNTSSVVLTSAFAPTGVMSSVGDGSSLLDRRALAPHISESTVQRSCSTPNRSTTHGPRLRGTRRRTMDMVEGTLRCWPAQQEQYGFGYRLDISSTLWTTLRSFRQSPRSLHFCSIFPENIRPVDLRSLGFCRVRVNDMHGATIHPYRRQVRIMIGSLLQWDSSSAVPLCLSVRLPVIPPESIKIHSLVSMPTLLSSSNS</sequence>
<dbReference type="Proteomes" id="UP001148662">
    <property type="component" value="Unassembled WGS sequence"/>
</dbReference>
<comment type="caution">
    <text evidence="1">The sequence shown here is derived from an EMBL/GenBank/DDBJ whole genome shotgun (WGS) entry which is preliminary data.</text>
</comment>
<protein>
    <submittedName>
        <fullName evidence="1">Uncharacterized protein</fullName>
    </submittedName>
</protein>
<reference evidence="1" key="1">
    <citation type="submission" date="2022-07" db="EMBL/GenBank/DDBJ databases">
        <title>Genome Sequence of Phlebia brevispora.</title>
        <authorList>
            <person name="Buettner E."/>
        </authorList>
    </citation>
    <scope>NUCLEOTIDE SEQUENCE</scope>
    <source>
        <strain evidence="1">MPL23</strain>
    </source>
</reference>
<name>A0ACC1TBD0_9APHY</name>
<gene>
    <name evidence="1" type="ORF">NM688_g1568</name>
</gene>
<organism evidence="1 2">
    <name type="scientific">Phlebia brevispora</name>
    <dbReference type="NCBI Taxonomy" id="194682"/>
    <lineage>
        <taxon>Eukaryota</taxon>
        <taxon>Fungi</taxon>
        <taxon>Dikarya</taxon>
        <taxon>Basidiomycota</taxon>
        <taxon>Agaricomycotina</taxon>
        <taxon>Agaricomycetes</taxon>
        <taxon>Polyporales</taxon>
        <taxon>Meruliaceae</taxon>
        <taxon>Phlebia</taxon>
    </lineage>
</organism>
<proteinExistence type="predicted"/>
<accession>A0ACC1TBD0</accession>